<dbReference type="KEGG" id="ndi:NDAI_0F04530"/>
<protein>
    <recommendedName>
        <fullName evidence="5">ADP-ribosylation factor GTPase-activating protein</fullName>
    </recommendedName>
</protein>
<proteinExistence type="predicted"/>
<dbReference type="eggNOG" id="KOG0521">
    <property type="taxonomic scope" value="Eukaryota"/>
</dbReference>
<evidence type="ECO:0000259" key="7">
    <source>
        <dbReference type="PROSITE" id="PS50115"/>
    </source>
</evidence>
<dbReference type="GO" id="GO:0005802">
    <property type="term" value="C:trans-Golgi network"/>
    <property type="evidence" value="ECO:0007669"/>
    <property type="project" value="TreeGrafter"/>
</dbReference>
<dbReference type="AlphaFoldDB" id="G0WDB0"/>
<dbReference type="GO" id="GO:0006891">
    <property type="term" value="P:intra-Golgi vesicle-mediated transport"/>
    <property type="evidence" value="ECO:0007669"/>
    <property type="project" value="TreeGrafter"/>
</dbReference>
<keyword evidence="3 5" id="KW-0862">Zinc</keyword>
<evidence type="ECO:0000256" key="1">
    <source>
        <dbReference type="ARBA" id="ARBA00022723"/>
    </source>
</evidence>
<dbReference type="InterPro" id="IPR045258">
    <property type="entry name" value="ACAP1/2/3-like"/>
</dbReference>
<dbReference type="EMBL" id="HE580272">
    <property type="protein sequence ID" value="CCD25771.1"/>
    <property type="molecule type" value="Genomic_DNA"/>
</dbReference>
<reference evidence="8 9" key="1">
    <citation type="journal article" date="2011" name="Proc. Natl. Acad. Sci. U.S.A.">
        <title>Evolutionary erosion of yeast sex chromosomes by mating-type switching accidents.</title>
        <authorList>
            <person name="Gordon J.L."/>
            <person name="Armisen D."/>
            <person name="Proux-Wera E."/>
            <person name="Oheigeartaigh S.S."/>
            <person name="Byrne K.P."/>
            <person name="Wolfe K.H."/>
        </authorList>
    </citation>
    <scope>NUCLEOTIDE SEQUENCE [LARGE SCALE GENOMIC DNA]</scope>
    <source>
        <strain evidence="9">ATCC 10597 / BCRC 20456 / CBS 421 / NBRC 0211 / NRRL Y-12639</strain>
    </source>
</reference>
<comment type="subcellular location">
    <subcellularLocation>
        <location evidence="5">Cytoplasm</location>
    </subcellularLocation>
</comment>
<dbReference type="SUPFAM" id="SSF57863">
    <property type="entry name" value="ArfGap/RecO-like zinc finger"/>
    <property type="match status" value="1"/>
</dbReference>
<name>G0WDB0_NAUDC</name>
<dbReference type="InterPro" id="IPR038508">
    <property type="entry name" value="ArfGAP_dom_sf"/>
</dbReference>
<keyword evidence="1 5" id="KW-0479">Metal-binding</keyword>
<keyword evidence="9" id="KW-1185">Reference proteome</keyword>
<sequence>MKETESNDIIWLKEYKRSTSSSSSSKSPSIPNKAIRRNSNFIKDKNSHWYKYNISISTKNSTLVLKPLYKKKAVISPSPNLSSTLSLANNDEIIIIDLQFISTKKLDDKTFQVLQSINVQKIRNGINGLKKDNRKNNDRLFKFKFENETVMNHWFDKIMKSMHDSLINDSNSISHDNTSNNIISKNTINNDNNNKDLNNNKSTTTTTTTTTSGTDFTSLLNQVKHLHQSNLKCCDCNSTDSVEWISLNILCLLCIKCSGIHRSMGSHISKIRSLTLDNFHSIETLYLIKNNCLNSNVNEIYEHNLPINLKISSNCNDQMRSLFIKDKYITKKYIEKKLTINNDNDILKDLILAIHNNSIYDIQKALAKTNRTLRELSIYHRKTNTTTSIFQYSLKHHTIVDETPIFHITEFLLSNGLIIDQLPTNMTQWGPEVIKYWKAMLKIYEPYKESSPLPSSFSSSSPSSSSFSKGNIYKSPLAQKSLQHTDGNHNHILQDTKSIGKLIINNNTSIPSSTLSSPFSPATRNLMSPNNILNLHKSLKLNKKR</sequence>
<keyword evidence="5" id="KW-0343">GTPase activation</keyword>
<dbReference type="PROSITE" id="PS50115">
    <property type="entry name" value="ARFGAP"/>
    <property type="match status" value="1"/>
</dbReference>
<dbReference type="PANTHER" id="PTHR23180:SF160">
    <property type="entry name" value="ADP-RIBOSYLATION FACTOR GTPASE-ACTIVATING PROTEIN EFFECTOR PROTEIN 1"/>
    <property type="match status" value="1"/>
</dbReference>
<dbReference type="Proteomes" id="UP000000689">
    <property type="component" value="Chromosome 6"/>
</dbReference>
<evidence type="ECO:0000256" key="4">
    <source>
        <dbReference type="PROSITE-ProRule" id="PRU00288"/>
    </source>
</evidence>
<keyword evidence="5" id="KW-0040">ANK repeat</keyword>
<gene>
    <name evidence="8" type="primary">NDAI0F04530</name>
    <name evidence="8" type="ordered locus">NDAI_0F04530</name>
</gene>
<dbReference type="GO" id="GO:0005768">
    <property type="term" value="C:endosome"/>
    <property type="evidence" value="ECO:0007669"/>
    <property type="project" value="TreeGrafter"/>
</dbReference>
<dbReference type="SMART" id="SM00105">
    <property type="entry name" value="ArfGap"/>
    <property type="match status" value="1"/>
</dbReference>
<dbReference type="HOGENOM" id="CLU_614236_0_0_1"/>
<accession>G0WDB0</accession>
<evidence type="ECO:0000256" key="6">
    <source>
        <dbReference type="SAM" id="MobiDB-lite"/>
    </source>
</evidence>
<evidence type="ECO:0000313" key="8">
    <source>
        <dbReference type="EMBL" id="CCD25771.1"/>
    </source>
</evidence>
<evidence type="ECO:0000256" key="5">
    <source>
        <dbReference type="RuleBase" id="RU369028"/>
    </source>
</evidence>
<feature type="domain" description="Arf-GAP" evidence="7">
    <location>
        <begin position="217"/>
        <end position="341"/>
    </location>
</feature>
<feature type="region of interest" description="Disordered" evidence="6">
    <location>
        <begin position="184"/>
        <end position="210"/>
    </location>
</feature>
<dbReference type="OMA" id="PIFHITE"/>
<dbReference type="PANTHER" id="PTHR23180">
    <property type="entry name" value="CENTAURIN/ARF"/>
    <property type="match status" value="1"/>
</dbReference>
<dbReference type="OrthoDB" id="10266696at2759"/>
<keyword evidence="5" id="KW-0677">Repeat</keyword>
<comment type="function">
    <text evidence="5">GTPase-activating protein for the ADP ribosylation factor family.</text>
</comment>
<dbReference type="GO" id="GO:0008270">
    <property type="term" value="F:zinc ion binding"/>
    <property type="evidence" value="ECO:0007669"/>
    <property type="project" value="UniProtKB-KW"/>
</dbReference>
<dbReference type="Gene3D" id="1.10.220.150">
    <property type="entry name" value="Arf GTPase activating protein"/>
    <property type="match status" value="1"/>
</dbReference>
<dbReference type="CDD" id="cd08204">
    <property type="entry name" value="ArfGap"/>
    <property type="match status" value="1"/>
</dbReference>
<dbReference type="STRING" id="1071378.G0WDB0"/>
<dbReference type="GO" id="GO:0005096">
    <property type="term" value="F:GTPase activator activity"/>
    <property type="evidence" value="ECO:0007669"/>
    <property type="project" value="UniProtKB-KW"/>
</dbReference>
<keyword evidence="2 4" id="KW-0863">Zinc-finger</keyword>
<dbReference type="GeneID" id="11497108"/>
<dbReference type="Pfam" id="PF01412">
    <property type="entry name" value="ArfGap"/>
    <property type="match status" value="1"/>
</dbReference>
<dbReference type="InterPro" id="IPR001164">
    <property type="entry name" value="ArfGAP_dom"/>
</dbReference>
<evidence type="ECO:0000313" key="9">
    <source>
        <dbReference type="Proteomes" id="UP000000689"/>
    </source>
</evidence>
<evidence type="ECO:0000256" key="3">
    <source>
        <dbReference type="ARBA" id="ARBA00022833"/>
    </source>
</evidence>
<dbReference type="RefSeq" id="XP_003671014.1">
    <property type="nucleotide sequence ID" value="XM_003670966.1"/>
</dbReference>
<organism evidence="8 9">
    <name type="scientific">Naumovozyma dairenensis (strain ATCC 10597 / BCRC 20456 / CBS 421 / NBRC 0211 / NRRL Y-12639)</name>
    <name type="common">Saccharomyces dairenensis</name>
    <dbReference type="NCBI Taxonomy" id="1071378"/>
    <lineage>
        <taxon>Eukaryota</taxon>
        <taxon>Fungi</taxon>
        <taxon>Dikarya</taxon>
        <taxon>Ascomycota</taxon>
        <taxon>Saccharomycotina</taxon>
        <taxon>Saccharomycetes</taxon>
        <taxon>Saccharomycetales</taxon>
        <taxon>Saccharomycetaceae</taxon>
        <taxon>Naumovozyma</taxon>
    </lineage>
</organism>
<dbReference type="InterPro" id="IPR037278">
    <property type="entry name" value="ARFGAP/RecO"/>
</dbReference>
<keyword evidence="5" id="KW-0963">Cytoplasm</keyword>
<evidence type="ECO:0000256" key="2">
    <source>
        <dbReference type="ARBA" id="ARBA00022771"/>
    </source>
</evidence>